<dbReference type="GO" id="GO:0051231">
    <property type="term" value="P:spindle elongation"/>
    <property type="evidence" value="ECO:0007669"/>
    <property type="project" value="TreeGrafter"/>
</dbReference>
<dbReference type="GO" id="GO:0005737">
    <property type="term" value="C:cytoplasm"/>
    <property type="evidence" value="ECO:0007669"/>
    <property type="project" value="UniProtKB-SubCell"/>
</dbReference>
<evidence type="ECO:0000256" key="1">
    <source>
        <dbReference type="ARBA" id="ARBA00004496"/>
    </source>
</evidence>
<feature type="region of interest" description="Disordered" evidence="7">
    <location>
        <begin position="716"/>
        <end position="783"/>
    </location>
</feature>
<dbReference type="GO" id="GO:0007018">
    <property type="term" value="P:microtubule-based movement"/>
    <property type="evidence" value="ECO:0007669"/>
    <property type="project" value="InterPro"/>
</dbReference>
<dbReference type="FunFam" id="3.40.850.10:FF:000125">
    <property type="entry name" value="Kinesin class 4 (Chromokinesin group)"/>
    <property type="match status" value="1"/>
</dbReference>
<dbReference type="GO" id="GO:0003777">
    <property type="term" value="F:microtubule motor activity"/>
    <property type="evidence" value="ECO:0007669"/>
    <property type="project" value="InterPro"/>
</dbReference>
<dbReference type="EMBL" id="CP063410">
    <property type="protein sequence ID" value="QSZ36083.1"/>
    <property type="molecule type" value="Genomic_DNA"/>
</dbReference>
<evidence type="ECO:0000256" key="7">
    <source>
        <dbReference type="SAM" id="MobiDB-lite"/>
    </source>
</evidence>
<feature type="compositionally biased region" description="Polar residues" evidence="7">
    <location>
        <begin position="729"/>
        <end position="753"/>
    </location>
</feature>
<dbReference type="InterPro" id="IPR019821">
    <property type="entry name" value="Kinesin_motor_CS"/>
</dbReference>
<feature type="region of interest" description="Disordered" evidence="7">
    <location>
        <begin position="468"/>
        <end position="493"/>
    </location>
</feature>
<feature type="compositionally biased region" description="Basic and acidic residues" evidence="7">
    <location>
        <begin position="772"/>
        <end position="783"/>
    </location>
</feature>
<gene>
    <name evidence="9" type="ORF">DSL72_007207</name>
</gene>
<keyword evidence="4" id="KW-0067">ATP-binding</keyword>
<dbReference type="InterPro" id="IPR036961">
    <property type="entry name" value="Kinesin_motor_dom_sf"/>
</dbReference>
<feature type="coiled-coil region" evidence="6">
    <location>
        <begin position="1305"/>
        <end position="1390"/>
    </location>
</feature>
<feature type="compositionally biased region" description="Low complexity" evidence="7">
    <location>
        <begin position="899"/>
        <end position="916"/>
    </location>
</feature>
<dbReference type="InterPro" id="IPR027640">
    <property type="entry name" value="Kinesin-like_fam"/>
</dbReference>
<feature type="coiled-coil region" evidence="6">
    <location>
        <begin position="1439"/>
        <end position="1550"/>
    </location>
</feature>
<comment type="subcellular location">
    <subcellularLocation>
        <location evidence="1">Cytoplasm</location>
    </subcellularLocation>
</comment>
<feature type="coiled-coil region" evidence="6">
    <location>
        <begin position="666"/>
        <end position="700"/>
    </location>
</feature>
<evidence type="ECO:0000259" key="8">
    <source>
        <dbReference type="SMART" id="SM00129"/>
    </source>
</evidence>
<feature type="domain" description="Kinesin motor" evidence="8">
    <location>
        <begin position="48"/>
        <end position="443"/>
    </location>
</feature>
<keyword evidence="3" id="KW-0547">Nucleotide-binding</keyword>
<sequence>MASSPPESPQVSMPRPASGMMKGAPRSNSRMSMSSKAGGSRASDEDGKTAVKVAVRVRPPLRPTDPGFDLIPQRFQRPMVQVTSPTNLAIDSPQGKKIFVFDRVFGEDVDQEGIWEYLVESTNAFIQGYNVSMLAYGQSGAGKSFTMGTSGPGEQGKSEVMGVIPRAAMAIFEKLGDGKSQQSNRNLTTGLKAPKRYSTIPAAVLTEDKTWSLKATYVEIYNEHLRDLLVPDHISAHEREVVNIRENTKGHIILTGLHQVEINTVEDLMAALNFGSMIRQTDATAINAKSSRSHAVFSLNLVQRKAKGIQGAEKRLSVPLEAMTGGELVTIDSKFHFVDLAGSERLKNTGAQGERAREGISINAGLASLGKVISQLSSRQPGSHVSYRDSKLTRLLQDSLGGNAITYMIACVTPAEFHLSETLNTVQYAQRARAIQSKPRIQQVSDESDKQAVIDRLKAEVAFLRDQIRSSESGGDRRSKPTSERPERQNEREVELHNQLLDTQENYTALGQRHAKLISELARARDEEVADNQAHENTLGESATERLKRSNSFAEAVEQVVLEYEKTIQSLEQSLSQTRSSLSNTETLLLEKETKCAYAETVNQQLQARMQKLIDREANTERYLHDLEARLEGHTSGEDKNSAIVMELRKQIARMRENEATSEDYISTLEERLAEADQDSEMMQREIDRLEHVIERQRSLGKLDSLLADLDDIQREGRNDDEKDAPDSKPSSSTDTNSRRQSLASRRNQTNVILETKNESDENFSVSLANGKRPETDGPADHGELIELETPLGSLSEELGRQYPPQSPTQSKFVEDKLESVTQELVDLKVEHEATVSEYDLLSVKYEEALRTLAELQDAVDEARHPSARDSLVSVHATRPASFLADARVNELKGGGQYSSSRSLSSELSSAGESPSTTEQFDAEAVTKKSESVAASEEASDATSTAEVKSLRKLSTEQEEAQVMLAEKYAQLEEEHTAALDLMEELKAEVSKAKMNAEASTPRSATPVIRRKSSQNVMIIDRAHRSFASLRNIAAENFEHNPDLMANFELNLNTAMHELHTRSERIQELEADITTVKKELDTKTTIISGLARERSSMKASPMDMSVVSTMQDQIINSENQVRMLQQTHNAREKELLQEIESLRASVNTHPMVNGSSINKEANGVDDDHINKDANGADDDHINSEAIAVDDDHERKIAELKAVIVDWEGRHQAALTFMQTSQNTLEATITELERQLSILTTSGKQRTREFEEYQTHISSLQREADEHKAALAANVTRFAELEQAHASTREQFEEAIQSKNVASAEVEGHKILVARLEEQIAEHENIVKTHQEGISLLHANHAKEIEELRLSSEASHETQLAELKAKHQEVTDALSRELSEARDELTKIATQVALALGVDASTEKVQDRITDLVANQKALSDERTRAGELEKYTEQLSAINDTIMKELETVKAELASLLLETAEGSRLKDENATITDQLDALRKELHDLETKNKKNSRLVEELEDQLASNFDEHQAANNRLSTLQTERNAQLNEANLNALRAQTELDAIKEEHAILQVSTNAEFFMIYLTDQIGQIR</sequence>
<dbReference type="GO" id="GO:0005875">
    <property type="term" value="C:microtubule associated complex"/>
    <property type="evidence" value="ECO:0007669"/>
    <property type="project" value="TreeGrafter"/>
</dbReference>
<organism evidence="9 10">
    <name type="scientific">Monilinia vaccinii-corymbosi</name>
    <dbReference type="NCBI Taxonomy" id="61207"/>
    <lineage>
        <taxon>Eukaryota</taxon>
        <taxon>Fungi</taxon>
        <taxon>Dikarya</taxon>
        <taxon>Ascomycota</taxon>
        <taxon>Pezizomycotina</taxon>
        <taxon>Leotiomycetes</taxon>
        <taxon>Helotiales</taxon>
        <taxon>Sclerotiniaceae</taxon>
        <taxon>Monilinia</taxon>
    </lineage>
</organism>
<evidence type="ECO:0000256" key="4">
    <source>
        <dbReference type="ARBA" id="ARBA00022840"/>
    </source>
</evidence>
<dbReference type="PRINTS" id="PR00380">
    <property type="entry name" value="KINESINHEAVY"/>
</dbReference>
<evidence type="ECO:0000313" key="9">
    <source>
        <dbReference type="EMBL" id="QSZ36083.1"/>
    </source>
</evidence>
<feature type="compositionally biased region" description="Polar residues" evidence="7">
    <location>
        <begin position="1"/>
        <end position="11"/>
    </location>
</feature>
<feature type="region of interest" description="Disordered" evidence="7">
    <location>
        <begin position="1150"/>
        <end position="1180"/>
    </location>
</feature>
<dbReference type="Gene3D" id="3.40.850.10">
    <property type="entry name" value="Kinesin motor domain"/>
    <property type="match status" value="1"/>
</dbReference>
<feature type="coiled-coil region" evidence="6">
    <location>
        <begin position="1052"/>
        <end position="1079"/>
    </location>
</feature>
<proteinExistence type="predicted"/>
<name>A0A8A3PM57_9HELO</name>
<dbReference type="Pfam" id="PF00225">
    <property type="entry name" value="Kinesin"/>
    <property type="match status" value="1"/>
</dbReference>
<dbReference type="SMART" id="SM00129">
    <property type="entry name" value="KISc"/>
    <property type="match status" value="1"/>
</dbReference>
<dbReference type="PANTHER" id="PTHR47969:SF15">
    <property type="entry name" value="CHROMOSOME-ASSOCIATED KINESIN KIF4A-RELATED"/>
    <property type="match status" value="1"/>
</dbReference>
<dbReference type="SUPFAM" id="SSF52540">
    <property type="entry name" value="P-loop containing nucleoside triphosphate hydrolases"/>
    <property type="match status" value="1"/>
</dbReference>
<feature type="region of interest" description="Disordered" evidence="7">
    <location>
        <begin position="1"/>
        <end position="49"/>
    </location>
</feature>
<protein>
    <recommendedName>
        <fullName evidence="8">Kinesin motor domain-containing protein</fullName>
    </recommendedName>
</protein>
<feature type="coiled-coil region" evidence="6">
    <location>
        <begin position="811"/>
        <end position="859"/>
    </location>
</feature>
<accession>A0A8A3PM57</accession>
<dbReference type="PANTHER" id="PTHR47969">
    <property type="entry name" value="CHROMOSOME-ASSOCIATED KINESIN KIF4A-RELATED"/>
    <property type="match status" value="1"/>
</dbReference>
<dbReference type="InterPro" id="IPR001752">
    <property type="entry name" value="Kinesin_motor_dom"/>
</dbReference>
<dbReference type="OrthoDB" id="3176171at2759"/>
<dbReference type="GO" id="GO:0007052">
    <property type="term" value="P:mitotic spindle organization"/>
    <property type="evidence" value="ECO:0007669"/>
    <property type="project" value="TreeGrafter"/>
</dbReference>
<dbReference type="InterPro" id="IPR027417">
    <property type="entry name" value="P-loop_NTPase"/>
</dbReference>
<feature type="region of interest" description="Disordered" evidence="7">
    <location>
        <begin position="895"/>
        <end position="922"/>
    </location>
</feature>
<dbReference type="GO" id="GO:0008017">
    <property type="term" value="F:microtubule binding"/>
    <property type="evidence" value="ECO:0007669"/>
    <property type="project" value="InterPro"/>
</dbReference>
<feature type="compositionally biased region" description="Polar residues" evidence="7">
    <location>
        <begin position="26"/>
        <end position="37"/>
    </location>
</feature>
<keyword evidence="10" id="KW-1185">Reference proteome</keyword>
<dbReference type="GO" id="GO:0005524">
    <property type="term" value="F:ATP binding"/>
    <property type="evidence" value="ECO:0007669"/>
    <property type="project" value="UniProtKB-KW"/>
</dbReference>
<dbReference type="PROSITE" id="PS00411">
    <property type="entry name" value="KINESIN_MOTOR_1"/>
    <property type="match status" value="1"/>
</dbReference>
<feature type="compositionally biased region" description="Basic and acidic residues" evidence="7">
    <location>
        <begin position="716"/>
        <end position="727"/>
    </location>
</feature>
<evidence type="ECO:0000313" key="10">
    <source>
        <dbReference type="Proteomes" id="UP000672032"/>
    </source>
</evidence>
<evidence type="ECO:0000256" key="3">
    <source>
        <dbReference type="ARBA" id="ARBA00022741"/>
    </source>
</evidence>
<evidence type="ECO:0000256" key="2">
    <source>
        <dbReference type="ARBA" id="ARBA00022490"/>
    </source>
</evidence>
<keyword evidence="5 6" id="KW-0175">Coiled coil</keyword>
<dbReference type="Proteomes" id="UP000672032">
    <property type="component" value="Chromosome 6"/>
</dbReference>
<keyword evidence="2" id="KW-0963">Cytoplasm</keyword>
<evidence type="ECO:0000256" key="6">
    <source>
        <dbReference type="SAM" id="Coils"/>
    </source>
</evidence>
<feature type="coiled-coil region" evidence="6">
    <location>
        <begin position="955"/>
        <end position="989"/>
    </location>
</feature>
<reference evidence="9" key="1">
    <citation type="submission" date="2020-10" db="EMBL/GenBank/DDBJ databases">
        <title>Genome Sequence of Monilinia vaccinii-corymbosi Sheds Light on Mummy Berry Disease Infection of Blueberry and Mating Type.</title>
        <authorList>
            <person name="Yow A.G."/>
            <person name="Zhang Y."/>
            <person name="Bansal K."/>
            <person name="Eacker S.M."/>
            <person name="Sullivan S."/>
            <person name="Liachko I."/>
            <person name="Cubeta M.A."/>
            <person name="Rollins J.A."/>
            <person name="Ashrafi H."/>
        </authorList>
    </citation>
    <scope>NUCLEOTIDE SEQUENCE</scope>
    <source>
        <strain evidence="9">RL-1</strain>
    </source>
</reference>
<feature type="compositionally biased region" description="Polar residues" evidence="7">
    <location>
        <begin position="1150"/>
        <end position="1159"/>
    </location>
</feature>
<evidence type="ECO:0000256" key="5">
    <source>
        <dbReference type="ARBA" id="ARBA00023054"/>
    </source>
</evidence>
<feature type="coiled-coil region" evidence="6">
    <location>
        <begin position="554"/>
        <end position="630"/>
    </location>
</feature>